<evidence type="ECO:0000313" key="2">
    <source>
        <dbReference type="Proteomes" id="UP000595636"/>
    </source>
</evidence>
<organism evidence="1 2">
    <name type="scientific">Streptomyces liliifuscus</name>
    <dbReference type="NCBI Taxonomy" id="2797636"/>
    <lineage>
        <taxon>Bacteria</taxon>
        <taxon>Bacillati</taxon>
        <taxon>Actinomycetota</taxon>
        <taxon>Actinomycetes</taxon>
        <taxon>Kitasatosporales</taxon>
        <taxon>Streptomycetaceae</taxon>
        <taxon>Streptomyces</taxon>
    </lineage>
</organism>
<name>A0A7T7RFX7_9ACTN</name>
<reference evidence="1 2" key="1">
    <citation type="submission" date="2020-12" db="EMBL/GenBank/DDBJ databases">
        <title>A novel species.</title>
        <authorList>
            <person name="Li K."/>
        </authorList>
    </citation>
    <scope>NUCLEOTIDE SEQUENCE [LARGE SCALE GENOMIC DNA]</scope>
    <source>
        <strain evidence="1 2">ZYC-3</strain>
    </source>
</reference>
<keyword evidence="2" id="KW-1185">Reference proteome</keyword>
<dbReference type="RefSeq" id="WP_200400002.1">
    <property type="nucleotide sequence ID" value="NZ_CP066831.1"/>
</dbReference>
<evidence type="ECO:0008006" key="3">
    <source>
        <dbReference type="Google" id="ProtNLM"/>
    </source>
</evidence>
<protein>
    <recommendedName>
        <fullName evidence="3">Phage head morphogenesis domain-containing protein</fullName>
    </recommendedName>
</protein>
<proteinExistence type="predicted"/>
<dbReference type="Proteomes" id="UP000595636">
    <property type="component" value="Chromosome"/>
</dbReference>
<sequence length="348" mass="37436">MPSRDGNVIRLIQGPHTEAVQAIEDETIDAAVGGLDAEFTKASQETVTLWVQLFGSPRANAGDDRLLTRVLAAIREAIDRLFKGLGFRARTALERALKPAAALGVSQGAQVLTLLTGRPAPRRSPHLPWALRRVANSLPGLAEEQRRSALSLLKPALVRRLGLTGALAAIGRARGVVGRLKATLSQTVNEAVNEGIAEQIRQAGARKVWISERDACTACLAYAGLVVDENADFPGGLNWDPGQRGRTDPIATPPRHPHCRCRIAAWDDDWAVPGIPSMPEVLQREARRSVARGWSLPSESNAARIRAARELIRTGPRLPKSVVEFASDAVRAGRFENRTFPATGPGAG</sequence>
<evidence type="ECO:0000313" key="1">
    <source>
        <dbReference type="EMBL" id="QQM45193.1"/>
    </source>
</evidence>
<dbReference type="AlphaFoldDB" id="A0A7T7RFX7"/>
<dbReference type="EMBL" id="CP066831">
    <property type="protein sequence ID" value="QQM45193.1"/>
    <property type="molecule type" value="Genomic_DNA"/>
</dbReference>
<dbReference type="KEGG" id="slf:JEQ17_41180"/>
<gene>
    <name evidence="1" type="ORF">JEQ17_41180</name>
</gene>
<accession>A0A7T7RFX7</accession>